<proteinExistence type="predicted"/>
<evidence type="ECO:0000313" key="2">
    <source>
        <dbReference type="Proteomes" id="UP001152484"/>
    </source>
</evidence>
<dbReference type="EMBL" id="CAMAPE010000065">
    <property type="protein sequence ID" value="CAH9114879.1"/>
    <property type="molecule type" value="Genomic_DNA"/>
</dbReference>
<evidence type="ECO:0000313" key="1">
    <source>
        <dbReference type="EMBL" id="CAH9114879.1"/>
    </source>
</evidence>
<protein>
    <recommendedName>
        <fullName evidence="3">DUF1985 domain-containing protein</fullName>
    </recommendedName>
</protein>
<dbReference type="OrthoDB" id="1103258at2759"/>
<dbReference type="PANTHER" id="PTHR48449">
    <property type="entry name" value="DUF1985 DOMAIN-CONTAINING PROTEIN"/>
    <property type="match status" value="1"/>
</dbReference>
<keyword evidence="2" id="KW-1185">Reference proteome</keyword>
<evidence type="ECO:0008006" key="3">
    <source>
        <dbReference type="Google" id="ProtNLM"/>
    </source>
</evidence>
<reference evidence="1" key="1">
    <citation type="submission" date="2022-07" db="EMBL/GenBank/DDBJ databases">
        <authorList>
            <person name="Macas J."/>
            <person name="Novak P."/>
            <person name="Neumann P."/>
        </authorList>
    </citation>
    <scope>NUCLEOTIDE SEQUENCE</scope>
</reference>
<sequence>MPWGHSLDVQDLWFSAQIVHSLLLRLVCEQPEDELWFCINEQLLKFTYADFERITGLHSRGPTPAFSDDDEGNVMLLDVYFGGAAEINFRTLTEKMRSIKPKRKVSTVML</sequence>
<gene>
    <name evidence="1" type="ORF">CEURO_LOCUS20566</name>
</gene>
<dbReference type="AlphaFoldDB" id="A0A9P1ELV1"/>
<dbReference type="PANTHER" id="PTHR48449:SF1">
    <property type="entry name" value="DUF1985 DOMAIN-CONTAINING PROTEIN"/>
    <property type="match status" value="1"/>
</dbReference>
<organism evidence="1 2">
    <name type="scientific">Cuscuta europaea</name>
    <name type="common">European dodder</name>
    <dbReference type="NCBI Taxonomy" id="41803"/>
    <lineage>
        <taxon>Eukaryota</taxon>
        <taxon>Viridiplantae</taxon>
        <taxon>Streptophyta</taxon>
        <taxon>Embryophyta</taxon>
        <taxon>Tracheophyta</taxon>
        <taxon>Spermatophyta</taxon>
        <taxon>Magnoliopsida</taxon>
        <taxon>eudicotyledons</taxon>
        <taxon>Gunneridae</taxon>
        <taxon>Pentapetalae</taxon>
        <taxon>asterids</taxon>
        <taxon>lamiids</taxon>
        <taxon>Solanales</taxon>
        <taxon>Convolvulaceae</taxon>
        <taxon>Cuscuteae</taxon>
        <taxon>Cuscuta</taxon>
        <taxon>Cuscuta subgen. Cuscuta</taxon>
    </lineage>
</organism>
<dbReference type="Proteomes" id="UP001152484">
    <property type="component" value="Unassembled WGS sequence"/>
</dbReference>
<comment type="caution">
    <text evidence="1">The sequence shown here is derived from an EMBL/GenBank/DDBJ whole genome shotgun (WGS) entry which is preliminary data.</text>
</comment>
<name>A0A9P1ELV1_CUSEU</name>
<accession>A0A9P1ELV1</accession>